<dbReference type="PANTHER" id="PTHR47537">
    <property type="entry name" value="CUBILIN"/>
    <property type="match status" value="1"/>
</dbReference>
<dbReference type="InterPro" id="IPR035914">
    <property type="entry name" value="Sperma_CUB_dom_sf"/>
</dbReference>
<evidence type="ECO:0000256" key="4">
    <source>
        <dbReference type="SAM" id="Phobius"/>
    </source>
</evidence>
<keyword evidence="5" id="KW-0732">Signal</keyword>
<feature type="domain" description="CUB" evidence="6">
    <location>
        <begin position="848"/>
        <end position="970"/>
    </location>
</feature>
<feature type="domain" description="CUB" evidence="6">
    <location>
        <begin position="273"/>
        <end position="428"/>
    </location>
</feature>
<feature type="domain" description="CUB" evidence="6">
    <location>
        <begin position="642"/>
        <end position="832"/>
    </location>
</feature>
<name>A0A4Z2DDE9_SCHJA</name>
<feature type="compositionally biased region" description="Basic residues" evidence="3">
    <location>
        <begin position="1149"/>
        <end position="1160"/>
    </location>
</feature>
<accession>A0A4Z2DDE9</accession>
<evidence type="ECO:0000256" key="3">
    <source>
        <dbReference type="SAM" id="MobiDB-lite"/>
    </source>
</evidence>
<evidence type="ECO:0000256" key="5">
    <source>
        <dbReference type="SAM" id="SignalP"/>
    </source>
</evidence>
<dbReference type="OrthoDB" id="6250661at2759"/>
<dbReference type="AlphaFoldDB" id="A0A4Z2DDE9"/>
<organism evidence="7 8">
    <name type="scientific">Schistosoma japonicum</name>
    <name type="common">Blood fluke</name>
    <dbReference type="NCBI Taxonomy" id="6182"/>
    <lineage>
        <taxon>Eukaryota</taxon>
        <taxon>Metazoa</taxon>
        <taxon>Spiralia</taxon>
        <taxon>Lophotrochozoa</taxon>
        <taxon>Platyhelminthes</taxon>
        <taxon>Trematoda</taxon>
        <taxon>Digenea</taxon>
        <taxon>Strigeidida</taxon>
        <taxon>Schistosomatoidea</taxon>
        <taxon>Schistosomatidae</taxon>
        <taxon>Schistosoma</taxon>
    </lineage>
</organism>
<evidence type="ECO:0000259" key="6">
    <source>
        <dbReference type="PROSITE" id="PS01180"/>
    </source>
</evidence>
<keyword evidence="1" id="KW-1015">Disulfide bond</keyword>
<dbReference type="GO" id="GO:0005886">
    <property type="term" value="C:plasma membrane"/>
    <property type="evidence" value="ECO:0007669"/>
    <property type="project" value="TreeGrafter"/>
</dbReference>
<evidence type="ECO:0000256" key="1">
    <source>
        <dbReference type="ARBA" id="ARBA00023157"/>
    </source>
</evidence>
<dbReference type="InterPro" id="IPR000859">
    <property type="entry name" value="CUB_dom"/>
</dbReference>
<evidence type="ECO:0000256" key="2">
    <source>
        <dbReference type="PROSITE-ProRule" id="PRU00059"/>
    </source>
</evidence>
<dbReference type="Proteomes" id="UP000311919">
    <property type="component" value="Unassembled WGS sequence"/>
</dbReference>
<gene>
    <name evidence="7" type="ORF">EWB00_002099</name>
</gene>
<evidence type="ECO:0000313" key="8">
    <source>
        <dbReference type="Proteomes" id="UP000311919"/>
    </source>
</evidence>
<evidence type="ECO:0000313" key="7">
    <source>
        <dbReference type="EMBL" id="TNN14537.1"/>
    </source>
</evidence>
<protein>
    <submittedName>
        <fullName evidence="7">Cubilin</fullName>
    </submittedName>
</protein>
<reference evidence="7 8" key="1">
    <citation type="submission" date="2019-03" db="EMBL/GenBank/DDBJ databases">
        <title>An improved genome assembly of the fluke Schistosoma japonicum.</title>
        <authorList>
            <person name="Hu W."/>
            <person name="Luo F."/>
            <person name="Yin M."/>
            <person name="Mo X."/>
            <person name="Sun C."/>
            <person name="Wu Q."/>
            <person name="Zhu B."/>
            <person name="Xiang M."/>
            <person name="Wang J."/>
            <person name="Wang Y."/>
            <person name="Zhang T."/>
            <person name="Xu B."/>
            <person name="Zheng H."/>
            <person name="Feng Z."/>
        </authorList>
    </citation>
    <scope>NUCLEOTIDE SEQUENCE [LARGE SCALE GENOMIC DNA]</scope>
    <source>
        <strain evidence="7">HuSjv2</strain>
        <tissue evidence="7">Worms</tissue>
    </source>
</reference>
<sequence>MISKHPGSSLAFTSCHFVFITLLIPVISGYTCNPGTGEILIRSSSFGSMGKRSEFDTKSDSEGNLENENLLVKGGIFTSPQWPKSYESGTRCVYRFVANAGEKVHIKFDRFILPGDMPSCSVDFLDVYIDVASSTLDLDRQAAILAEASSSSTQNELHTTTPFSAAVYSSVLDKSDLLGRYCSDYLSSNSITFISLHREIVLDFYSESEKVAIYRHITGKSNVFGFNGTFEFINDDAFYPGKALSSSELHIPFEDDLTADTSAADTTIMNSNCRFHIEADHMTKSEINEDMSQSDEVSGELISPTYPGYQPNNLMCAYQLVGLPYQRISLDVLDINLYSGSPGCPKDFIQFYDGIQIDNTSINQSSIGPRICDMSDNMHIVSTRESLVILFVTGQIQSSNYVNNNNNNIVMNTLNTKRRGFRLRYTFTKKLLPVSDIPGGEHVRGTECDYVIKNHDSVEKQFESPTLNNNYVLTPNRVCNFIFIGNRFKQYIETVSIGFERIELPKSSEGSQICDRGHVAIYGSRLLTSEQIFNKPIYEYSHEILRSNKEPDNVFCDRSNELELLKIKSGLQHHHYPIGGRHNVLLVRFNSTGAELPGLNMKFILNYRFKKDFGIPGTMISPESCQFMYVNPSVSPSTFQPSSSSLSSISISKQNNTNFKGWTNSPLYPNDYPPDSDCLYIITPQNDHAVEQFIRLVFETFVTTERIQSKLSYENLSELERFHICHQDFLEIIQIYIPLKEEVISALTSRVNYPSLLEVSYDVWIQRWHNLEKELQIYLGTNQRILEPMSIYCGKYIPGPIVSDTSATAIFMRFHSGQNTTSKGFTLSYEFLPKIYLNLSKTKVVDKLGNNNDNDKQANRIASGGLITSPNFPNSYVKDFNHEWYIQGTTEKSRIQLYFNSLELEGSTMNCSRAILRIYEGHNPRSLYEVCGNPDEILPIIISSSIVRVKMHTAIDSSGSKGFELIWTDLLPIDSETGCTGFLCENTGHCIYSDLECNEVPNCGMYVKDGKWLKDESDESSCSFGVSYNLAHIGIGILLALILLLGIACYIYYREYNRRKHMPIDPLTELTGGKNSLALNQQAHKLSTHCPNKQLHKYNSQTTGVLCGLSAEKEIVFTDIGPLKKHQYAQHHYHQHHHLPHSHQFQPHTHSHRFHHHSHNRKLTEQSTHSQLDNTLHECHSSHILLDNQHDYCHTIQPNNKMYHRTQSHSGSLVKNGGGTVISDSIHSCGGGNNNTSGLIVGTGTNLLTAMDHGLLIREKMQKISIV</sequence>
<comment type="caution">
    <text evidence="2">Lacks conserved residue(s) required for the propagation of feature annotation.</text>
</comment>
<comment type="caution">
    <text evidence="7">The sequence shown here is derived from an EMBL/GenBank/DDBJ whole genome shotgun (WGS) entry which is preliminary data.</text>
</comment>
<dbReference type="EMBL" id="SKCS01000172">
    <property type="protein sequence ID" value="TNN14537.1"/>
    <property type="molecule type" value="Genomic_DNA"/>
</dbReference>
<keyword evidence="8" id="KW-1185">Reference proteome</keyword>
<feature type="region of interest" description="Disordered" evidence="3">
    <location>
        <begin position="1135"/>
        <end position="1160"/>
    </location>
</feature>
<feature type="domain" description="CUB" evidence="6">
    <location>
        <begin position="61"/>
        <end position="233"/>
    </location>
</feature>
<dbReference type="CDD" id="cd00041">
    <property type="entry name" value="CUB"/>
    <property type="match status" value="4"/>
</dbReference>
<dbReference type="PROSITE" id="PS51257">
    <property type="entry name" value="PROKAR_LIPOPROTEIN"/>
    <property type="match status" value="1"/>
</dbReference>
<keyword evidence="4" id="KW-1133">Transmembrane helix</keyword>
<feature type="chain" id="PRO_5021220931" evidence="5">
    <location>
        <begin position="30"/>
        <end position="1267"/>
    </location>
</feature>
<dbReference type="PANTHER" id="PTHR47537:SF2">
    <property type="entry name" value="CUBILIN"/>
    <property type="match status" value="1"/>
</dbReference>
<dbReference type="PROSITE" id="PS01180">
    <property type="entry name" value="CUB"/>
    <property type="match status" value="4"/>
</dbReference>
<dbReference type="Pfam" id="PF00431">
    <property type="entry name" value="CUB"/>
    <property type="match status" value="3"/>
</dbReference>
<keyword evidence="4" id="KW-0812">Transmembrane</keyword>
<feature type="signal peptide" evidence="5">
    <location>
        <begin position="1"/>
        <end position="29"/>
    </location>
</feature>
<dbReference type="SUPFAM" id="SSF49854">
    <property type="entry name" value="Spermadhesin, CUB domain"/>
    <property type="match status" value="4"/>
</dbReference>
<dbReference type="SMART" id="SM00042">
    <property type="entry name" value="CUB"/>
    <property type="match status" value="4"/>
</dbReference>
<dbReference type="STRING" id="6182.A0A4Z2DDE9"/>
<feature type="transmembrane region" description="Helical" evidence="4">
    <location>
        <begin position="1030"/>
        <end position="1053"/>
    </location>
</feature>
<keyword evidence="4" id="KW-0472">Membrane</keyword>
<dbReference type="Gene3D" id="2.60.120.290">
    <property type="entry name" value="Spermadhesin, CUB domain"/>
    <property type="match status" value="4"/>
</dbReference>
<proteinExistence type="predicted"/>
<dbReference type="InterPro" id="IPR053207">
    <property type="entry name" value="Non-NMDA_GluR_Accessory"/>
</dbReference>